<evidence type="ECO:0008006" key="3">
    <source>
        <dbReference type="Google" id="ProtNLM"/>
    </source>
</evidence>
<protein>
    <recommendedName>
        <fullName evidence="3">TerD domain-containing protein</fullName>
    </recommendedName>
</protein>
<gene>
    <name evidence="1" type="ORF">CNX65_15070</name>
</gene>
<organism evidence="1 2">
    <name type="scientific">Actinosynnema pretiosum</name>
    <dbReference type="NCBI Taxonomy" id="42197"/>
    <lineage>
        <taxon>Bacteria</taxon>
        <taxon>Bacillati</taxon>
        <taxon>Actinomycetota</taxon>
        <taxon>Actinomycetes</taxon>
        <taxon>Pseudonocardiales</taxon>
        <taxon>Pseudonocardiaceae</taxon>
        <taxon>Actinosynnema</taxon>
    </lineage>
</organism>
<dbReference type="Proteomes" id="UP000218505">
    <property type="component" value="Chromosome"/>
</dbReference>
<dbReference type="KEGG" id="apre:CNX65_15070"/>
<evidence type="ECO:0000313" key="2">
    <source>
        <dbReference type="Proteomes" id="UP000218505"/>
    </source>
</evidence>
<keyword evidence="2" id="KW-1185">Reference proteome</keyword>
<dbReference type="EMBL" id="CP023445">
    <property type="protein sequence ID" value="ATE54446.1"/>
    <property type="molecule type" value="Genomic_DNA"/>
</dbReference>
<dbReference type="AlphaFoldDB" id="A0A290Z614"/>
<dbReference type="RefSeq" id="WP_096493599.1">
    <property type="nucleotide sequence ID" value="NZ_CP023445.1"/>
</dbReference>
<name>A0A290Z614_9PSEU</name>
<sequence length="718" mass="77646">MPVEALIRRTLRVPRAAGATTGDAGAAVARQFDVVLLSAGFKATRDLLAHLSALPAPAALDLAATAVRALRELVADHVRHTPYFRDFPEGVPDTVDFWLERLAELVTTQGPPEPGPLNLLALPGYGVPRHTHADVLAAHDAFVPSVRDRVTTVHLGLTVAEELAALYLDLAGSPTPLTAGDLELLAELAGAHLDGPHPERVPVRENRAVLNAARLAAGLAPDVDTTKDVLRLACRASGGDVTLAKPTRFRSFRRPERRLLLTALDRVAADPAKLTDVAALAEPWKRLGERLHPHEHPTLPHAAEVFAVARGERAAPGLASRVERALATEGPARAAALLASSPGALARSLDRLLRLAVPEQSEVDSVLSALRRRIGDVSGRVLCSLRDHLSTRATPAPARLFATRNRTAWFAPDTRPPLPEPLLAEVVALLDGEITRRLPDHPVVLFDPDVLDVALPLSGKATQDGFAVLPRGSRTRLDLADGEVLRLFAHWRQRAEPTDYDLSALLLDEDFGYRGHVSWTNHRGEGGAVYSGDVTNAPEGATEFIDLPLAGLDAHCVVPQLHRYSGESFDRAEEALFGWMQRDRVQSGAPFEPRTVRTRSDLRDPLPSAVPAVFVRDGEGWVAVWTHLHLGSTALFASVETTGDLARRVARSLAERRCLTIAHLLDLLRAKGSQVLPWTGEPPASDVPPLYVGLDRPEGLPDDAVVITRENLNRLLPE</sequence>
<reference evidence="1" key="1">
    <citation type="submission" date="2017-09" db="EMBL/GenBank/DDBJ databases">
        <title>Complete Genome Sequence of ansamitocin-producing Bacterium Actinosynnema pretiosum X47.</title>
        <authorList>
            <person name="Cao G."/>
            <person name="Zong G."/>
            <person name="Zhong C."/>
            <person name="Fu J."/>
        </authorList>
    </citation>
    <scope>NUCLEOTIDE SEQUENCE [LARGE SCALE GENOMIC DNA]</scope>
    <source>
        <strain evidence="1">X47</strain>
    </source>
</reference>
<evidence type="ECO:0000313" key="1">
    <source>
        <dbReference type="EMBL" id="ATE54446.1"/>
    </source>
</evidence>
<accession>A0A290Z614</accession>
<proteinExistence type="predicted"/>